<dbReference type="EMBL" id="JAMYWD010000003">
    <property type="protein sequence ID" value="KAJ4976132.1"/>
    <property type="molecule type" value="Genomic_DNA"/>
</dbReference>
<evidence type="ECO:0000256" key="1">
    <source>
        <dbReference type="SAM" id="Phobius"/>
    </source>
</evidence>
<keyword evidence="1" id="KW-1133">Transmembrane helix</keyword>
<protein>
    <submittedName>
        <fullName evidence="2">Uncharacterized protein</fullName>
    </submittedName>
</protein>
<keyword evidence="1" id="KW-0812">Transmembrane</keyword>
<dbReference type="Proteomes" id="UP001141806">
    <property type="component" value="Unassembled WGS sequence"/>
</dbReference>
<dbReference type="PANTHER" id="PTHR12630:SF17">
    <property type="entry name" value="EXPRESSED PROTEIN"/>
    <property type="match status" value="1"/>
</dbReference>
<dbReference type="GO" id="GO:0017177">
    <property type="term" value="C:glucosidase II complex"/>
    <property type="evidence" value="ECO:0007669"/>
    <property type="project" value="TreeGrafter"/>
</dbReference>
<dbReference type="InterPro" id="IPR039794">
    <property type="entry name" value="Gtb1-like"/>
</dbReference>
<evidence type="ECO:0000313" key="2">
    <source>
        <dbReference type="EMBL" id="KAJ4976132.1"/>
    </source>
</evidence>
<reference evidence="2" key="1">
    <citation type="journal article" date="2023" name="Plant J.">
        <title>The genome of the king protea, Protea cynaroides.</title>
        <authorList>
            <person name="Chang J."/>
            <person name="Duong T.A."/>
            <person name="Schoeman C."/>
            <person name="Ma X."/>
            <person name="Roodt D."/>
            <person name="Barker N."/>
            <person name="Li Z."/>
            <person name="Van de Peer Y."/>
            <person name="Mizrachi E."/>
        </authorList>
    </citation>
    <scope>NUCLEOTIDE SEQUENCE</scope>
    <source>
        <tissue evidence="2">Young leaves</tissue>
    </source>
</reference>
<gene>
    <name evidence="2" type="ORF">NE237_001238</name>
</gene>
<comment type="caution">
    <text evidence="2">The sequence shown here is derived from an EMBL/GenBank/DDBJ whole genome shotgun (WGS) entry which is preliminary data.</text>
</comment>
<proteinExistence type="predicted"/>
<name>A0A9Q0KSQ8_9MAGN</name>
<accession>A0A9Q0KSQ8</accession>
<evidence type="ECO:0000313" key="3">
    <source>
        <dbReference type="Proteomes" id="UP001141806"/>
    </source>
</evidence>
<keyword evidence="3" id="KW-1185">Reference proteome</keyword>
<organism evidence="2 3">
    <name type="scientific">Protea cynaroides</name>
    <dbReference type="NCBI Taxonomy" id="273540"/>
    <lineage>
        <taxon>Eukaryota</taxon>
        <taxon>Viridiplantae</taxon>
        <taxon>Streptophyta</taxon>
        <taxon>Embryophyta</taxon>
        <taxon>Tracheophyta</taxon>
        <taxon>Spermatophyta</taxon>
        <taxon>Magnoliopsida</taxon>
        <taxon>Proteales</taxon>
        <taxon>Proteaceae</taxon>
        <taxon>Protea</taxon>
    </lineage>
</organism>
<dbReference type="AlphaFoldDB" id="A0A9Q0KSQ8"/>
<feature type="transmembrane region" description="Helical" evidence="1">
    <location>
        <begin position="6"/>
        <end position="28"/>
    </location>
</feature>
<keyword evidence="1" id="KW-0472">Membrane</keyword>
<dbReference type="PANTHER" id="PTHR12630">
    <property type="entry name" value="N-LINKED OLIGOSACCHARIDE PROCESSING"/>
    <property type="match status" value="1"/>
</dbReference>
<sequence>MQTGFFNIVLVVYTCFLFVSSSGSLISISPFLGIHHPQGFLSLYLIKCKDGSKFFTRDRLNDGFCDCVDGTDEPGFKMSSTIILSSVIQWLLSDSNHVFKDGNTLQKNDDYNLKSIHLVGVDIREASGRMSLEDLIQKLKELKIVVVGEVVLTSCVMAFLLFHHVSGLEEEKISLKM</sequence>
<dbReference type="OrthoDB" id="28322at2759"/>
<dbReference type="GO" id="GO:0006491">
    <property type="term" value="P:N-glycan processing"/>
    <property type="evidence" value="ECO:0007669"/>
    <property type="project" value="TreeGrafter"/>
</dbReference>